<feature type="repeat" description="ANK" evidence="6">
    <location>
        <begin position="234"/>
        <end position="266"/>
    </location>
</feature>
<evidence type="ECO:0000256" key="6">
    <source>
        <dbReference type="PROSITE-ProRule" id="PRU00023"/>
    </source>
</evidence>
<keyword evidence="4" id="KW-0206">Cytoskeleton</keyword>
<evidence type="ECO:0000256" key="5">
    <source>
        <dbReference type="ARBA" id="ARBA00038386"/>
    </source>
</evidence>
<dbReference type="PANTHER" id="PTHR24179:SF21">
    <property type="entry name" value="MYOSIN BINDING SUBUNIT, ISOFORM O"/>
    <property type="match status" value="1"/>
</dbReference>
<keyword evidence="2" id="KW-0217">Developmental protein</keyword>
<dbReference type="GO" id="GO:0005856">
    <property type="term" value="C:cytoskeleton"/>
    <property type="evidence" value="ECO:0007669"/>
    <property type="project" value="UniProtKB-SubCell"/>
</dbReference>
<evidence type="ECO:0000256" key="4">
    <source>
        <dbReference type="ARBA" id="ARBA00023212"/>
    </source>
</evidence>
<feature type="repeat" description="ANK" evidence="6">
    <location>
        <begin position="108"/>
        <end position="140"/>
    </location>
</feature>
<dbReference type="SUPFAM" id="SSF48403">
    <property type="entry name" value="Ankyrin repeat"/>
    <property type="match status" value="1"/>
</dbReference>
<keyword evidence="3" id="KW-0677">Repeat</keyword>
<gene>
    <name evidence="7" type="ORF">LOTGIDRAFT_179562</name>
</gene>
<evidence type="ECO:0000313" key="8">
    <source>
        <dbReference type="Proteomes" id="UP000030746"/>
    </source>
</evidence>
<dbReference type="GO" id="GO:0019208">
    <property type="term" value="F:phosphatase regulator activity"/>
    <property type="evidence" value="ECO:0007669"/>
    <property type="project" value="TreeGrafter"/>
</dbReference>
<dbReference type="Pfam" id="PF12796">
    <property type="entry name" value="Ank_2"/>
    <property type="match status" value="2"/>
</dbReference>
<name>V3ZQM8_LOTGI</name>
<dbReference type="CTD" id="20244352"/>
<evidence type="ECO:0000256" key="2">
    <source>
        <dbReference type="ARBA" id="ARBA00022473"/>
    </source>
</evidence>
<proteinExistence type="inferred from homology"/>
<dbReference type="PANTHER" id="PTHR24179">
    <property type="entry name" value="PROTEIN PHOSPHATASE 1 REGULATORY SUBUNIT 12"/>
    <property type="match status" value="1"/>
</dbReference>
<dbReference type="OMA" id="TEEEHIM"/>
<dbReference type="PROSITE" id="PS50088">
    <property type="entry name" value="ANK_REPEAT"/>
    <property type="match status" value="4"/>
</dbReference>
<dbReference type="InterPro" id="IPR051226">
    <property type="entry name" value="PP1_Regulatory_Subunit"/>
</dbReference>
<dbReference type="HOGENOM" id="CLU_000134_54_3_1"/>
<dbReference type="GeneID" id="20244352"/>
<comment type="subcellular location">
    <subcellularLocation>
        <location evidence="1">Cytoplasm</location>
        <location evidence="1">Cytoskeleton</location>
    </subcellularLocation>
</comment>
<comment type="similarity">
    <text evidence="5">Belongs to the NRARP family.</text>
</comment>
<evidence type="ECO:0000313" key="7">
    <source>
        <dbReference type="EMBL" id="ESO84810.1"/>
    </source>
</evidence>
<dbReference type="GO" id="GO:0005737">
    <property type="term" value="C:cytoplasm"/>
    <property type="evidence" value="ECO:0007669"/>
    <property type="project" value="TreeGrafter"/>
</dbReference>
<dbReference type="Proteomes" id="UP000030746">
    <property type="component" value="Unassembled WGS sequence"/>
</dbReference>
<dbReference type="FunFam" id="1.25.40.20:FF:000007">
    <property type="entry name" value="Phosphatase 1 regulatory subunit 12A"/>
    <property type="match status" value="1"/>
</dbReference>
<dbReference type="OrthoDB" id="19014at2759"/>
<dbReference type="PROSITE" id="PS50297">
    <property type="entry name" value="ANK_REP_REGION"/>
    <property type="match status" value="4"/>
</dbReference>
<dbReference type="Gene3D" id="1.25.40.20">
    <property type="entry name" value="Ankyrin repeat-containing domain"/>
    <property type="match status" value="2"/>
</dbReference>
<keyword evidence="8" id="KW-1185">Reference proteome</keyword>
<dbReference type="KEGG" id="lgi:LOTGIDRAFT_179562"/>
<dbReference type="PRINTS" id="PR01415">
    <property type="entry name" value="ANKYRIN"/>
</dbReference>
<evidence type="ECO:0000256" key="3">
    <source>
        <dbReference type="ARBA" id="ARBA00022737"/>
    </source>
</evidence>
<accession>V3ZQM8</accession>
<dbReference type="InterPro" id="IPR002110">
    <property type="entry name" value="Ankyrin_rpt"/>
</dbReference>
<organism evidence="7 8">
    <name type="scientific">Lottia gigantea</name>
    <name type="common">Giant owl limpet</name>
    <dbReference type="NCBI Taxonomy" id="225164"/>
    <lineage>
        <taxon>Eukaryota</taxon>
        <taxon>Metazoa</taxon>
        <taxon>Spiralia</taxon>
        <taxon>Lophotrochozoa</taxon>
        <taxon>Mollusca</taxon>
        <taxon>Gastropoda</taxon>
        <taxon>Patellogastropoda</taxon>
        <taxon>Lottioidea</taxon>
        <taxon>Lottiidae</taxon>
        <taxon>Lottia</taxon>
    </lineage>
</organism>
<dbReference type="SMART" id="SM00248">
    <property type="entry name" value="ANK"/>
    <property type="match status" value="5"/>
</dbReference>
<dbReference type="EMBL" id="KB203382">
    <property type="protein sequence ID" value="ESO84810.1"/>
    <property type="molecule type" value="Genomic_DNA"/>
</dbReference>
<feature type="repeat" description="ANK" evidence="6">
    <location>
        <begin position="75"/>
        <end position="107"/>
    </location>
</feature>
<dbReference type="STRING" id="225164.V3ZQM8"/>
<protein>
    <submittedName>
        <fullName evidence="7">Uncharacterized protein</fullName>
    </submittedName>
</protein>
<dbReference type="AlphaFoldDB" id="V3ZQM8"/>
<sequence>MADEKQMSALLRRHEQLKRWQDSETNRVSGLPREDKIRVKFQDGCIFLAACSSSDTQEVKKLLDRGADINTSNVDGLTALHQACIDDNQDMVEFLVENKADVDVCDNEGWTPLHATASCGFTEIARYLIKHDANVAAVNNDGDLPIDICEDDEMENLLQKEMDNQGIDADSARSEEEDRMLADANQWLNSKIVKEKKHSKTGATALHVAAAKGYVKVMDILLQAGVDINAQDNDGWTPLHGAAHWGQEESCQILVENLCDMDIKNNAVSLR</sequence>
<dbReference type="RefSeq" id="XP_009064433.1">
    <property type="nucleotide sequence ID" value="XM_009066185.1"/>
</dbReference>
<keyword evidence="4" id="KW-0963">Cytoplasm</keyword>
<dbReference type="GO" id="GO:0004857">
    <property type="term" value="F:enzyme inhibitor activity"/>
    <property type="evidence" value="ECO:0007669"/>
    <property type="project" value="TreeGrafter"/>
</dbReference>
<evidence type="ECO:0000256" key="1">
    <source>
        <dbReference type="ARBA" id="ARBA00004245"/>
    </source>
</evidence>
<keyword evidence="6" id="KW-0040">ANK repeat</keyword>
<dbReference type="InterPro" id="IPR036770">
    <property type="entry name" value="Ankyrin_rpt-contain_sf"/>
</dbReference>
<reference evidence="7 8" key="1">
    <citation type="journal article" date="2013" name="Nature">
        <title>Insights into bilaterian evolution from three spiralian genomes.</title>
        <authorList>
            <person name="Simakov O."/>
            <person name="Marletaz F."/>
            <person name="Cho S.J."/>
            <person name="Edsinger-Gonzales E."/>
            <person name="Havlak P."/>
            <person name="Hellsten U."/>
            <person name="Kuo D.H."/>
            <person name="Larsson T."/>
            <person name="Lv J."/>
            <person name="Arendt D."/>
            <person name="Savage R."/>
            <person name="Osoegawa K."/>
            <person name="de Jong P."/>
            <person name="Grimwood J."/>
            <person name="Chapman J.A."/>
            <person name="Shapiro H."/>
            <person name="Aerts A."/>
            <person name="Otillar R.P."/>
            <person name="Terry A.Y."/>
            <person name="Boore J.L."/>
            <person name="Grigoriev I.V."/>
            <person name="Lindberg D.R."/>
            <person name="Seaver E.C."/>
            <person name="Weisblat D.A."/>
            <person name="Putnam N.H."/>
            <person name="Rokhsar D.S."/>
        </authorList>
    </citation>
    <scope>NUCLEOTIDE SEQUENCE [LARGE SCALE GENOMIC DNA]</scope>
</reference>
<feature type="repeat" description="ANK" evidence="6">
    <location>
        <begin position="201"/>
        <end position="233"/>
    </location>
</feature>